<keyword evidence="1" id="KW-1133">Transmembrane helix</keyword>
<gene>
    <name evidence="2" type="ORF">CAXC1_120024</name>
</gene>
<reference evidence="2 3" key="1">
    <citation type="submission" date="2024-01" db="EMBL/GenBank/DDBJ databases">
        <authorList>
            <person name="Kunselman E."/>
        </authorList>
    </citation>
    <scope>NUCLEOTIDE SEQUENCE [LARGE SCALE GENOMIC DNA]</scope>
    <source>
        <strain evidence="2">2 abalone samples</strain>
    </source>
</reference>
<feature type="transmembrane region" description="Helical" evidence="1">
    <location>
        <begin position="34"/>
        <end position="53"/>
    </location>
</feature>
<feature type="transmembrane region" description="Helical" evidence="1">
    <location>
        <begin position="65"/>
        <end position="83"/>
    </location>
</feature>
<keyword evidence="3" id="KW-1185">Reference proteome</keyword>
<keyword evidence="1" id="KW-0472">Membrane</keyword>
<evidence type="ECO:0000256" key="1">
    <source>
        <dbReference type="SAM" id="Phobius"/>
    </source>
</evidence>
<organism evidence="2 3">
    <name type="scientific">Candidatus Xenohaliotis californiensis</name>
    <dbReference type="NCBI Taxonomy" id="84677"/>
    <lineage>
        <taxon>Bacteria</taxon>
        <taxon>Pseudomonadati</taxon>
        <taxon>Pseudomonadota</taxon>
        <taxon>Alphaproteobacteria</taxon>
        <taxon>Rickettsiales</taxon>
        <taxon>Anaplasmataceae</taxon>
        <taxon>Candidatus Xenohaliotis</taxon>
    </lineage>
</organism>
<dbReference type="NCBIfam" id="NF033632">
    <property type="entry name" value="SLATT_4"/>
    <property type="match status" value="1"/>
</dbReference>
<protein>
    <recommendedName>
        <fullName evidence="4">SMODS and SLOG-associating 2TM effector domain-containing protein</fullName>
    </recommendedName>
</protein>
<keyword evidence="1" id="KW-0812">Transmembrane</keyword>
<dbReference type="RefSeq" id="WP_338363313.1">
    <property type="nucleotide sequence ID" value="NZ_CAWVOK010000003.1"/>
</dbReference>
<name>A0ABM9N6Y7_9RICK</name>
<proteinExistence type="predicted"/>
<evidence type="ECO:0008006" key="4">
    <source>
        <dbReference type="Google" id="ProtNLM"/>
    </source>
</evidence>
<dbReference type="Proteomes" id="UP001314181">
    <property type="component" value="Unassembled WGS sequence"/>
</dbReference>
<sequence length="172" mass="19132">MDEAIVMERIVTEAYRLNKSLRETYRMCIKAGIFWYRFNFVVNLAIIVLGFIASKEGIMSKNSEMAGILAFIAGVIKTFASSLNPAKRAEECKNAANSYGVLEDKIRIFRTIDIESMNVAQAGDALTSMIGEKNDLNKTLSSVTYRNIAQFDYNAVDDLDGDDCLDLSASNK</sequence>
<evidence type="ECO:0000313" key="2">
    <source>
        <dbReference type="EMBL" id="CAK8162342.1"/>
    </source>
</evidence>
<accession>A0ABM9N6Y7</accession>
<dbReference type="EMBL" id="CAWVOK010000003">
    <property type="protein sequence ID" value="CAK8162342.1"/>
    <property type="molecule type" value="Genomic_DNA"/>
</dbReference>
<comment type="caution">
    <text evidence="2">The sequence shown here is derived from an EMBL/GenBank/DDBJ whole genome shotgun (WGS) entry which is preliminary data.</text>
</comment>
<evidence type="ECO:0000313" key="3">
    <source>
        <dbReference type="Proteomes" id="UP001314181"/>
    </source>
</evidence>